<organism evidence="4 5">
    <name type="scientific">Rheinheimera tilapiae</name>
    <dbReference type="NCBI Taxonomy" id="875043"/>
    <lineage>
        <taxon>Bacteria</taxon>
        <taxon>Pseudomonadati</taxon>
        <taxon>Pseudomonadota</taxon>
        <taxon>Gammaproteobacteria</taxon>
        <taxon>Chromatiales</taxon>
        <taxon>Chromatiaceae</taxon>
        <taxon>Rheinheimera</taxon>
    </lineage>
</organism>
<feature type="signal peptide" evidence="2">
    <location>
        <begin position="1"/>
        <end position="25"/>
    </location>
</feature>
<evidence type="ECO:0000256" key="1">
    <source>
        <dbReference type="ARBA" id="ARBA00022801"/>
    </source>
</evidence>
<keyword evidence="2" id="KW-0732">Signal</keyword>
<keyword evidence="1 4" id="KW-0378">Hydrolase</keyword>
<protein>
    <submittedName>
        <fullName evidence="4">Alpha/beta fold hydrolase</fullName>
    </submittedName>
</protein>
<dbReference type="RefSeq" id="WP_377239555.1">
    <property type="nucleotide sequence ID" value="NZ_JBHLXP010000001.1"/>
</dbReference>
<sequence>MFKCAKSSKAAGLSMIPTIFVAVFAANQSGHSKAATPVAVAAPVAVTAPATSRQVTTSPRSFSVEVIGQGRPVILIPGLMSAPSVWQSTVDALKADHQLHLIHIAGFAGKAPFTSKNQQTEQGSLLQTVQQELLAYIEAKQLQQPVLIGHSLGGFLAFALASKAPEKIGPIVSVDGLPYLAPVFTRDPATVPAQMQAQATQISMQYGGMTQAQLSQAAAQGLFIQATSPTAQQQVLAMAGQSDPASVGQVMAELLTTDLRPHLGKVKQPVLLLGASGALPPQAQAGVKALYQQQLEKLPAAQLDINPQARHFIMLDDPAWLNQKIRSFLQEAK</sequence>
<evidence type="ECO:0000259" key="3">
    <source>
        <dbReference type="Pfam" id="PF12697"/>
    </source>
</evidence>
<gene>
    <name evidence="4" type="ORF">ACFFJP_01135</name>
</gene>
<dbReference type="InterPro" id="IPR050266">
    <property type="entry name" value="AB_hydrolase_sf"/>
</dbReference>
<dbReference type="Proteomes" id="UP001589813">
    <property type="component" value="Unassembled WGS sequence"/>
</dbReference>
<keyword evidence="5" id="KW-1185">Reference proteome</keyword>
<dbReference type="Gene3D" id="3.40.50.1820">
    <property type="entry name" value="alpha/beta hydrolase"/>
    <property type="match status" value="1"/>
</dbReference>
<dbReference type="PANTHER" id="PTHR43798">
    <property type="entry name" value="MONOACYLGLYCEROL LIPASE"/>
    <property type="match status" value="1"/>
</dbReference>
<dbReference type="EMBL" id="JBHLXP010000001">
    <property type="protein sequence ID" value="MFC0046889.1"/>
    <property type="molecule type" value="Genomic_DNA"/>
</dbReference>
<comment type="caution">
    <text evidence="4">The sequence shown here is derived from an EMBL/GenBank/DDBJ whole genome shotgun (WGS) entry which is preliminary data.</text>
</comment>
<dbReference type="PANTHER" id="PTHR43798:SF31">
    <property type="entry name" value="AB HYDROLASE SUPERFAMILY PROTEIN YCLE"/>
    <property type="match status" value="1"/>
</dbReference>
<reference evidence="4 5" key="1">
    <citation type="submission" date="2024-09" db="EMBL/GenBank/DDBJ databases">
        <authorList>
            <person name="Sun Q."/>
            <person name="Mori K."/>
        </authorList>
    </citation>
    <scope>NUCLEOTIDE SEQUENCE [LARGE SCALE GENOMIC DNA]</scope>
    <source>
        <strain evidence="4 5">KCTC 23315</strain>
    </source>
</reference>
<evidence type="ECO:0000256" key="2">
    <source>
        <dbReference type="SAM" id="SignalP"/>
    </source>
</evidence>
<dbReference type="InterPro" id="IPR029058">
    <property type="entry name" value="AB_hydrolase_fold"/>
</dbReference>
<evidence type="ECO:0000313" key="4">
    <source>
        <dbReference type="EMBL" id="MFC0046889.1"/>
    </source>
</evidence>
<name>A0ABV6B7R0_9GAMM</name>
<dbReference type="Pfam" id="PF12697">
    <property type="entry name" value="Abhydrolase_6"/>
    <property type="match status" value="1"/>
</dbReference>
<proteinExistence type="predicted"/>
<accession>A0ABV6B7R0</accession>
<feature type="domain" description="AB hydrolase-1" evidence="3">
    <location>
        <begin position="73"/>
        <end position="322"/>
    </location>
</feature>
<feature type="chain" id="PRO_5046083803" evidence="2">
    <location>
        <begin position="26"/>
        <end position="333"/>
    </location>
</feature>
<dbReference type="GO" id="GO:0016787">
    <property type="term" value="F:hydrolase activity"/>
    <property type="evidence" value="ECO:0007669"/>
    <property type="project" value="UniProtKB-KW"/>
</dbReference>
<dbReference type="SUPFAM" id="SSF53474">
    <property type="entry name" value="alpha/beta-Hydrolases"/>
    <property type="match status" value="1"/>
</dbReference>
<dbReference type="InterPro" id="IPR000073">
    <property type="entry name" value="AB_hydrolase_1"/>
</dbReference>
<evidence type="ECO:0000313" key="5">
    <source>
        <dbReference type="Proteomes" id="UP001589813"/>
    </source>
</evidence>